<dbReference type="GO" id="GO:0007346">
    <property type="term" value="P:regulation of mitotic cell cycle"/>
    <property type="evidence" value="ECO:0007669"/>
    <property type="project" value="TreeGrafter"/>
</dbReference>
<dbReference type="Proteomes" id="UP000002258">
    <property type="component" value="Chromosome 4"/>
</dbReference>
<sequence>MDKRYIERKRVYSGHVSDVFRARDISSGQLVCLKVVDGDISIKPHSMKREITILKELKGGSNILQFLDWYELFDDVVMVSRWYEYTLVSLLQNAKYSRKVTRFDFANPLDNKVNIVSKVDDLSAKGFLQAMASGLSYIHKHGIIHRDIKPSNILFADDDITKPVIGDFGISYNGPYSDESDDCKFLDVCTGIYKAPELCLGKCDYGNEIDIWSLAVVLTIVYSSDFTSILEEENVVSDLWLLSTIFNNFGTPFVNEGQYEDESLYWPELQSDKYHFVDFQFVHQNRKPDTELLPKCRDPVATSVFNEMTRYRQRITAQEICDKLAIEENR</sequence>
<evidence type="ECO:0000313" key="5">
    <source>
        <dbReference type="EMBL" id="ABN66560.2"/>
    </source>
</evidence>
<dbReference type="PANTHER" id="PTHR24056:SF508">
    <property type="entry name" value="CYCLIN-DEPENDENT KINASE 10"/>
    <property type="match status" value="1"/>
</dbReference>
<organism evidence="5 6">
    <name type="scientific">Scheffersomyces stipitis (strain ATCC 58785 / CBS 6054 / NBRC 10063 / NRRL Y-11545)</name>
    <name type="common">Yeast</name>
    <name type="synonym">Pichia stipitis</name>
    <dbReference type="NCBI Taxonomy" id="322104"/>
    <lineage>
        <taxon>Eukaryota</taxon>
        <taxon>Fungi</taxon>
        <taxon>Dikarya</taxon>
        <taxon>Ascomycota</taxon>
        <taxon>Saccharomycotina</taxon>
        <taxon>Pichiomycetes</taxon>
        <taxon>Debaryomycetaceae</taxon>
        <taxon>Scheffersomyces</taxon>
    </lineage>
</organism>
<dbReference type="InterPro" id="IPR008271">
    <property type="entry name" value="Ser/Thr_kinase_AS"/>
</dbReference>
<dbReference type="AlphaFoldDB" id="A3LUB8"/>
<name>A3LUB8_PICST</name>
<dbReference type="InterPro" id="IPR050108">
    <property type="entry name" value="CDK"/>
</dbReference>
<feature type="domain" description="Protein kinase" evidence="4">
    <location>
        <begin position="5"/>
        <end position="330"/>
    </location>
</feature>
<dbReference type="eggNOG" id="KOG0594">
    <property type="taxonomic scope" value="Eukaryota"/>
</dbReference>
<dbReference type="OMA" id="SIDITHC"/>
<dbReference type="InterPro" id="IPR000719">
    <property type="entry name" value="Prot_kinase_dom"/>
</dbReference>
<dbReference type="GO" id="GO:0005524">
    <property type="term" value="F:ATP binding"/>
    <property type="evidence" value="ECO:0007669"/>
    <property type="project" value="UniProtKB-KW"/>
</dbReference>
<accession>A3LUB8</accession>
<reference evidence="5 6" key="1">
    <citation type="journal article" date="2007" name="Nat. Biotechnol.">
        <title>Genome sequence of the lignocellulose-bioconverting and xylose-fermenting yeast Pichia stipitis.</title>
        <authorList>
            <person name="Jeffries T.W."/>
            <person name="Grigoriev I.V."/>
            <person name="Grimwood J."/>
            <person name="Laplaza J.M."/>
            <person name="Aerts A."/>
            <person name="Salamov A."/>
            <person name="Schmutz J."/>
            <person name="Lindquist E."/>
            <person name="Dehal P."/>
            <person name="Shapiro H."/>
            <person name="Jin Y.S."/>
            <person name="Passoth V."/>
            <person name="Richardson P.M."/>
        </authorList>
    </citation>
    <scope>NUCLEOTIDE SEQUENCE [LARGE SCALE GENOMIC DNA]</scope>
    <source>
        <strain evidence="6">ATCC 58785 / CBS 6054 / NBRC 10063 / NRRL Y-11545</strain>
    </source>
</reference>
<keyword evidence="6" id="KW-1185">Reference proteome</keyword>
<dbReference type="Pfam" id="PF00069">
    <property type="entry name" value="Pkinase"/>
    <property type="match status" value="1"/>
</dbReference>
<dbReference type="GO" id="GO:0005634">
    <property type="term" value="C:nucleus"/>
    <property type="evidence" value="ECO:0007669"/>
    <property type="project" value="TreeGrafter"/>
</dbReference>
<keyword evidence="2" id="KW-0547">Nucleotide-binding</keyword>
<dbReference type="RefSeq" id="XP_001384589.2">
    <property type="nucleotide sequence ID" value="XM_001384552.1"/>
</dbReference>
<dbReference type="SUPFAM" id="SSF56112">
    <property type="entry name" value="Protein kinase-like (PK-like)"/>
    <property type="match status" value="1"/>
</dbReference>
<dbReference type="Gene3D" id="1.10.510.10">
    <property type="entry name" value="Transferase(Phosphotransferase) domain 1"/>
    <property type="match status" value="1"/>
</dbReference>
<dbReference type="SMART" id="SM00220">
    <property type="entry name" value="S_TKc"/>
    <property type="match status" value="1"/>
</dbReference>
<dbReference type="HOGENOM" id="CLU_000288_181_1_1"/>
<evidence type="ECO:0000313" key="6">
    <source>
        <dbReference type="Proteomes" id="UP000002258"/>
    </source>
</evidence>
<dbReference type="KEGG" id="pic:PICST_45639"/>
<dbReference type="CDD" id="cd00180">
    <property type="entry name" value="PKc"/>
    <property type="match status" value="1"/>
</dbReference>
<dbReference type="InterPro" id="IPR011009">
    <property type="entry name" value="Kinase-like_dom_sf"/>
</dbReference>
<dbReference type="InParanoid" id="A3LUB8"/>
<evidence type="ECO:0000256" key="1">
    <source>
        <dbReference type="ARBA" id="ARBA00006485"/>
    </source>
</evidence>
<protein>
    <recommendedName>
        <fullName evidence="4">Protein kinase domain-containing protein</fullName>
    </recommendedName>
</protein>
<dbReference type="OrthoDB" id="413582at2759"/>
<evidence type="ECO:0000256" key="3">
    <source>
        <dbReference type="ARBA" id="ARBA00022840"/>
    </source>
</evidence>
<comment type="similarity">
    <text evidence="1">Belongs to the protein kinase superfamily. CMGC Ser/Thr protein kinase family. CDC2/CDKX subfamily.</text>
</comment>
<gene>
    <name evidence="5" type="ORF">PICST_45639</name>
</gene>
<evidence type="ECO:0000259" key="4">
    <source>
        <dbReference type="PROSITE" id="PS50011"/>
    </source>
</evidence>
<dbReference type="GO" id="GO:0004674">
    <property type="term" value="F:protein serine/threonine kinase activity"/>
    <property type="evidence" value="ECO:0007669"/>
    <property type="project" value="TreeGrafter"/>
</dbReference>
<dbReference type="PROSITE" id="PS50011">
    <property type="entry name" value="PROTEIN_KINASE_DOM"/>
    <property type="match status" value="1"/>
</dbReference>
<dbReference type="PROSITE" id="PS00108">
    <property type="entry name" value="PROTEIN_KINASE_ST"/>
    <property type="match status" value="1"/>
</dbReference>
<dbReference type="PANTHER" id="PTHR24056">
    <property type="entry name" value="CELL DIVISION PROTEIN KINASE"/>
    <property type="match status" value="1"/>
</dbReference>
<dbReference type="FunCoup" id="A3LUB8">
    <property type="interactions" value="270"/>
</dbReference>
<dbReference type="GeneID" id="4838656"/>
<dbReference type="EMBL" id="CP000498">
    <property type="protein sequence ID" value="ABN66560.2"/>
    <property type="molecule type" value="Genomic_DNA"/>
</dbReference>
<proteinExistence type="inferred from homology"/>
<dbReference type="Gene3D" id="3.30.200.20">
    <property type="entry name" value="Phosphorylase Kinase, domain 1"/>
    <property type="match status" value="1"/>
</dbReference>
<keyword evidence="3" id="KW-0067">ATP-binding</keyword>
<dbReference type="STRING" id="322104.A3LUB8"/>
<evidence type="ECO:0000256" key="2">
    <source>
        <dbReference type="ARBA" id="ARBA00022741"/>
    </source>
</evidence>